<keyword evidence="3" id="KW-0812">Transmembrane</keyword>
<dbReference type="InterPro" id="IPR027482">
    <property type="entry name" value="Sec1-like_dom2"/>
</dbReference>
<evidence type="ECO:0000256" key="1">
    <source>
        <dbReference type="ARBA" id="ARBA00009884"/>
    </source>
</evidence>
<evidence type="ECO:0000256" key="3">
    <source>
        <dbReference type="SAM" id="Phobius"/>
    </source>
</evidence>
<dbReference type="InterPro" id="IPR001619">
    <property type="entry name" value="Sec1-like"/>
</dbReference>
<name>A0A507FME9_9FUNG</name>
<gene>
    <name evidence="4" type="ORF">CcCBS67573_g01930</name>
</gene>
<dbReference type="AlphaFoldDB" id="A0A507FME9"/>
<comment type="similarity">
    <text evidence="1">Belongs to the STXBP/unc-18/SEC1 family.</text>
</comment>
<evidence type="ECO:0000313" key="4">
    <source>
        <dbReference type="EMBL" id="TPX76805.1"/>
    </source>
</evidence>
<dbReference type="Pfam" id="PF00995">
    <property type="entry name" value="Sec1"/>
    <property type="match status" value="1"/>
</dbReference>
<protein>
    <recommendedName>
        <fullName evidence="6">Sec1-like protein</fullName>
    </recommendedName>
</protein>
<dbReference type="STRING" id="246404.A0A507FME9"/>
<keyword evidence="5" id="KW-1185">Reference proteome</keyword>
<dbReference type="InterPro" id="IPR036045">
    <property type="entry name" value="Sec1-like_sf"/>
</dbReference>
<dbReference type="PANTHER" id="PTHR11679">
    <property type="entry name" value="VESICLE PROTEIN SORTING-ASSOCIATED"/>
    <property type="match status" value="1"/>
</dbReference>
<sequence length="659" mass="72052">MSLRQAQKDAVAVMLNLNSSVANAETVWKVLVYDKAGQDIISQLLKVNELRENGVTVHMPLFTDRQPIPDVPGVYFVQPTSESIRRIGEDLAKNLYESYYLNFTYTISRNLLEELAAAAVAANASVQIAQVYDQYLNYISLEERLFSLNFSNTYKVLNDATSTDRTIDAVTESIVSSLFSVVATMGIYFFLVLIKICTNHSLQGVVPIIRCPRGNAAAGVAQKLDQRIREHIMNSRNNNLFSEPSASSSSPSSMASSLSSNSSARPVLILLDRNVDLASMLAHTWTYSTLVHDLLDLNLNRVNIETEDKGRKVKKTFDIDAHDFFWVKNSGNPFPQVADDVNSEITRYKKDVEDVTKTSGVTSLNDMDPNSNAEVLKYALTALPELTDRKRTLDMHMNIATALFGIINERKLDTFFAQEEAVGKLTKPAVLETLKDAEKSAQDKLRFFLVYFLSHDDITKEDLAAYEEALVAAGASVAPLNYLKGVKSFIKMAAAASTAGGSGAQSNVTSGSSDLFGKFTSKLAGTLEGAGVSGGFENLISGVRNLLPTRKDLPSTRIVEAIMEGNTAGTDAEEYLQLDPKASRALAAGKSATKPTLSSTNKGYQNAIVFVVGGGNYLEYQNLQDYAQRSQQKKKVTYGSTEILTANAFIAQLEALGSR</sequence>
<dbReference type="InterPro" id="IPR043127">
    <property type="entry name" value="Sec-1-like_dom3a"/>
</dbReference>
<feature type="region of interest" description="Disordered" evidence="2">
    <location>
        <begin position="238"/>
        <end position="260"/>
    </location>
</feature>
<feature type="transmembrane region" description="Helical" evidence="3">
    <location>
        <begin position="174"/>
        <end position="194"/>
    </location>
</feature>
<keyword evidence="3" id="KW-0472">Membrane</keyword>
<dbReference type="EMBL" id="QEAP01000036">
    <property type="protein sequence ID" value="TPX76805.1"/>
    <property type="molecule type" value="Genomic_DNA"/>
</dbReference>
<evidence type="ECO:0008006" key="6">
    <source>
        <dbReference type="Google" id="ProtNLM"/>
    </source>
</evidence>
<evidence type="ECO:0000256" key="2">
    <source>
        <dbReference type="SAM" id="MobiDB-lite"/>
    </source>
</evidence>
<dbReference type="Gene3D" id="3.40.50.2060">
    <property type="match status" value="1"/>
</dbReference>
<dbReference type="Proteomes" id="UP000320333">
    <property type="component" value="Unassembled WGS sequence"/>
</dbReference>
<dbReference type="SUPFAM" id="SSF56815">
    <property type="entry name" value="Sec1/munc18-like (SM) proteins"/>
    <property type="match status" value="1"/>
</dbReference>
<comment type="caution">
    <text evidence="4">The sequence shown here is derived from an EMBL/GenBank/DDBJ whole genome shotgun (WGS) entry which is preliminary data.</text>
</comment>
<dbReference type="PIRSF" id="PIRSF005715">
    <property type="entry name" value="VPS45_Sec1"/>
    <property type="match status" value="1"/>
</dbReference>
<dbReference type="Gene3D" id="3.90.830.10">
    <property type="entry name" value="Syntaxin Binding Protein 1, Chain A, domain 2"/>
    <property type="match status" value="1"/>
</dbReference>
<reference evidence="4 5" key="1">
    <citation type="journal article" date="2019" name="Sci. Rep.">
        <title>Comparative genomics of chytrid fungi reveal insights into the obligate biotrophic and pathogenic lifestyle of Synchytrium endobioticum.</title>
        <authorList>
            <person name="van de Vossenberg B.T.L.H."/>
            <person name="Warris S."/>
            <person name="Nguyen H.D.T."/>
            <person name="van Gent-Pelzer M.P.E."/>
            <person name="Joly D.L."/>
            <person name="van de Geest H.C."/>
            <person name="Bonants P.J.M."/>
            <person name="Smith D.S."/>
            <person name="Levesque C.A."/>
            <person name="van der Lee T.A.J."/>
        </authorList>
    </citation>
    <scope>NUCLEOTIDE SEQUENCE [LARGE SCALE GENOMIC DNA]</scope>
    <source>
        <strain evidence="4 5">CBS 675.73</strain>
    </source>
</reference>
<accession>A0A507FME9</accession>
<dbReference type="Gene3D" id="1.25.40.60">
    <property type="match status" value="1"/>
</dbReference>
<evidence type="ECO:0000313" key="5">
    <source>
        <dbReference type="Proteomes" id="UP000320333"/>
    </source>
</evidence>
<proteinExistence type="inferred from homology"/>
<dbReference type="Gene3D" id="3.40.50.1910">
    <property type="match status" value="1"/>
</dbReference>
<organism evidence="4 5">
    <name type="scientific">Chytriomyces confervae</name>
    <dbReference type="NCBI Taxonomy" id="246404"/>
    <lineage>
        <taxon>Eukaryota</taxon>
        <taxon>Fungi</taxon>
        <taxon>Fungi incertae sedis</taxon>
        <taxon>Chytridiomycota</taxon>
        <taxon>Chytridiomycota incertae sedis</taxon>
        <taxon>Chytridiomycetes</taxon>
        <taxon>Chytridiales</taxon>
        <taxon>Chytriomycetaceae</taxon>
        <taxon>Chytriomyces</taxon>
    </lineage>
</organism>
<feature type="compositionally biased region" description="Low complexity" evidence="2">
    <location>
        <begin position="242"/>
        <end position="260"/>
    </location>
</feature>
<dbReference type="InterPro" id="IPR043154">
    <property type="entry name" value="Sec-1-like_dom1"/>
</dbReference>
<keyword evidence="3" id="KW-1133">Transmembrane helix</keyword>
<dbReference type="OrthoDB" id="10251230at2759"/>
<dbReference type="GO" id="GO:0016192">
    <property type="term" value="P:vesicle-mediated transport"/>
    <property type="evidence" value="ECO:0007669"/>
    <property type="project" value="InterPro"/>
</dbReference>